<name>A0A9N9EEI4_9GLOM</name>
<protein>
    <submittedName>
        <fullName evidence="1">20996_t:CDS:1</fullName>
    </submittedName>
</protein>
<comment type="caution">
    <text evidence="1">The sequence shown here is derived from an EMBL/GenBank/DDBJ whole genome shotgun (WGS) entry which is preliminary data.</text>
</comment>
<dbReference type="EMBL" id="CAJVPY010006854">
    <property type="protein sequence ID" value="CAG8670729.1"/>
    <property type="molecule type" value="Genomic_DNA"/>
</dbReference>
<organism evidence="1 2">
    <name type="scientific">Dentiscutata erythropus</name>
    <dbReference type="NCBI Taxonomy" id="1348616"/>
    <lineage>
        <taxon>Eukaryota</taxon>
        <taxon>Fungi</taxon>
        <taxon>Fungi incertae sedis</taxon>
        <taxon>Mucoromycota</taxon>
        <taxon>Glomeromycotina</taxon>
        <taxon>Glomeromycetes</taxon>
        <taxon>Diversisporales</taxon>
        <taxon>Gigasporaceae</taxon>
        <taxon>Dentiscutata</taxon>
    </lineage>
</organism>
<evidence type="ECO:0000313" key="1">
    <source>
        <dbReference type="EMBL" id="CAG8670729.1"/>
    </source>
</evidence>
<keyword evidence="2" id="KW-1185">Reference proteome</keyword>
<accession>A0A9N9EEI4</accession>
<feature type="non-terminal residue" evidence="1">
    <location>
        <position position="1"/>
    </location>
</feature>
<sequence>EQARELLAFKSYYETRLLSFIQRSCTYEYCIKDVSCMLLPFLLG</sequence>
<proteinExistence type="predicted"/>
<gene>
    <name evidence="1" type="ORF">DERYTH_LOCUS11224</name>
</gene>
<evidence type="ECO:0000313" key="2">
    <source>
        <dbReference type="Proteomes" id="UP000789405"/>
    </source>
</evidence>
<dbReference type="Proteomes" id="UP000789405">
    <property type="component" value="Unassembled WGS sequence"/>
</dbReference>
<reference evidence="1" key="1">
    <citation type="submission" date="2021-06" db="EMBL/GenBank/DDBJ databases">
        <authorList>
            <person name="Kallberg Y."/>
            <person name="Tangrot J."/>
            <person name="Rosling A."/>
        </authorList>
    </citation>
    <scope>NUCLEOTIDE SEQUENCE</scope>
    <source>
        <strain evidence="1">MA453B</strain>
    </source>
</reference>
<dbReference type="AlphaFoldDB" id="A0A9N9EEI4"/>